<dbReference type="InterPro" id="IPR019149">
    <property type="entry name" value="ABHD18"/>
</dbReference>
<dbReference type="Pfam" id="PF09752">
    <property type="entry name" value="ABHD18"/>
    <property type="match status" value="1"/>
</dbReference>
<reference evidence="1" key="1">
    <citation type="journal article" date="2012" name="Nat. Genet.">
        <title>Whole-genome sequence of Schistosoma haematobium.</title>
        <authorList>
            <person name="Young N.D."/>
            <person name="Jex A.R."/>
            <person name="Li B."/>
            <person name="Liu S."/>
            <person name="Yang L."/>
            <person name="Xiong Z."/>
            <person name="Li Y."/>
            <person name="Cantacessi C."/>
            <person name="Hall R.S."/>
            <person name="Xu X."/>
            <person name="Chen F."/>
            <person name="Wu X."/>
            <person name="Zerlotini A."/>
            <person name="Oliveira G."/>
            <person name="Hofmann A."/>
            <person name="Zhang G."/>
            <person name="Fang X."/>
            <person name="Kang Y."/>
            <person name="Campbell B.E."/>
            <person name="Loukas A."/>
            <person name="Ranganathan S."/>
            <person name="Rollinson D."/>
            <person name="Rinaldi G."/>
            <person name="Brindley P.J."/>
            <person name="Yang H."/>
            <person name="Wang J."/>
            <person name="Wang J."/>
            <person name="Gasser R.B."/>
        </authorList>
    </citation>
    <scope>NUCLEOTIDE SEQUENCE</scope>
</reference>
<proteinExistence type="predicted"/>
<dbReference type="RefSeq" id="XP_035585466.1">
    <property type="nucleotide sequence ID" value="XM_035729753.2"/>
</dbReference>
<reference evidence="1" key="4">
    <citation type="journal article" date="2022" name="PLoS Pathog.">
        <title>Chromosome-level genome of Schistosoma haematobium underpins genome-wide explorations of molecular variation.</title>
        <authorList>
            <person name="Stroehlein A.J."/>
            <person name="Korhonen P.K."/>
            <person name="Lee V.V."/>
            <person name="Ralph S.A."/>
            <person name="Mentink-Kane M."/>
            <person name="You H."/>
            <person name="McManus D.P."/>
            <person name="Tchuente L.T."/>
            <person name="Stothard J.R."/>
            <person name="Kaur P."/>
            <person name="Dudchenko O."/>
            <person name="Aiden E.L."/>
            <person name="Yang B."/>
            <person name="Yang H."/>
            <person name="Emery A.M."/>
            <person name="Webster B.L."/>
            <person name="Brindley P.J."/>
            <person name="Rollinson D."/>
            <person name="Chang B.C.H."/>
            <person name="Gasser R.B."/>
            <person name="Young N.D."/>
        </authorList>
    </citation>
    <scope>NUCLEOTIDE SEQUENCE</scope>
</reference>
<organism evidence="1 2">
    <name type="scientific">Schistosoma haematobium</name>
    <name type="common">Blood fluke</name>
    <dbReference type="NCBI Taxonomy" id="6185"/>
    <lineage>
        <taxon>Eukaryota</taxon>
        <taxon>Metazoa</taxon>
        <taxon>Spiralia</taxon>
        <taxon>Lophotrochozoa</taxon>
        <taxon>Platyhelminthes</taxon>
        <taxon>Trematoda</taxon>
        <taxon>Digenea</taxon>
        <taxon>Strigeidida</taxon>
        <taxon>Schistosomatoidea</taxon>
        <taxon>Schistosomatidae</taxon>
        <taxon>Schistosoma</taxon>
    </lineage>
</organism>
<reference evidence="1" key="3">
    <citation type="submission" date="2021-06" db="EMBL/GenBank/DDBJ databases">
        <title>Chromosome-level genome assembly for S. haematobium.</title>
        <authorList>
            <person name="Stroehlein A.J."/>
        </authorList>
    </citation>
    <scope>NUCLEOTIDE SEQUENCE</scope>
</reference>
<dbReference type="Gene3D" id="3.40.50.1820">
    <property type="entry name" value="alpha/beta hydrolase"/>
    <property type="match status" value="1"/>
</dbReference>
<reference evidence="1" key="2">
    <citation type="journal article" date="2019" name="Gigascience">
        <title>High-quality Schistosoma haematobium genome achieved by single-molecule and long-range sequencing.</title>
        <authorList>
            <person name="Stroehlein A.J."/>
            <person name="Korhonen P.K."/>
            <person name="Chong T.M."/>
            <person name="Lim Y.L."/>
            <person name="Chan K.G."/>
            <person name="Webster B."/>
            <person name="Rollinson D."/>
            <person name="Brindley P.J."/>
            <person name="Gasser R.B."/>
            <person name="Young N.D."/>
        </authorList>
    </citation>
    <scope>NUCLEOTIDE SEQUENCE</scope>
</reference>
<dbReference type="Proteomes" id="UP000471633">
    <property type="component" value="Unassembled WGS sequence"/>
</dbReference>
<protein>
    <submittedName>
        <fullName evidence="1">Protein abhd18, variant 2</fullName>
    </submittedName>
</protein>
<dbReference type="SUPFAM" id="SSF53474">
    <property type="entry name" value="alpha/beta-Hydrolases"/>
    <property type="match status" value="1"/>
</dbReference>
<accession>A0A6A5D7B3</accession>
<dbReference type="PANTHER" id="PTHR13617:SF14">
    <property type="entry name" value="PROTEIN ABHD18"/>
    <property type="match status" value="1"/>
</dbReference>
<dbReference type="KEGG" id="shx:MS3_00005620"/>
<comment type="caution">
    <text evidence="1">The sequence shown here is derived from an EMBL/GenBank/DDBJ whole genome shotgun (WGS) entry which is preliminary data.</text>
</comment>
<evidence type="ECO:0000313" key="2">
    <source>
        <dbReference type="Proteomes" id="UP000471633"/>
    </source>
</evidence>
<name>A0A6A5D7B3_SCHHA</name>
<dbReference type="InterPro" id="IPR029058">
    <property type="entry name" value="AB_hydrolase_fold"/>
</dbReference>
<dbReference type="AlphaFoldDB" id="A0A6A5D7B3"/>
<keyword evidence="2" id="KW-1185">Reference proteome</keyword>
<dbReference type="PANTHER" id="PTHR13617">
    <property type="entry name" value="PROTEIN ABHD18"/>
    <property type="match status" value="1"/>
</dbReference>
<sequence>MSTFDKIYRSVVPIKFFSEGWGAPDTLMRLIENMKVVTNRDKYCSVNISADVHIEKKTENNRTIQIEGSFMSPFDSVISNALKGDNRIARFQMIIPKKWPTNYRAVCVHFSGTGDHNYYRRRIFLANNLIKDGIASIILMNPFYSKRKPDDQQGSSLKFVSDLFIMGGALIMECSALLEWCERNGYGPFALHGISMGGYMSSLCATVWPKPISLIPCLSWTSASCVFLEGILSNTVDWPVLTKQYYSDSVYSDVIRPRIQPPIPEFYKTTDETFNDNLGDNLQYSTISINSLHSKHSNPVNVAPLATFSKQLDSRLHPIKRNPLKSSYSSFQVRDLLSQFINISNSTSQLSSSHSNTHKFTIAQKFLPSFIYTGLPNSLSTFNFNTVFRYQWNSYRWHKEISLLPRVSLPSVSFPRTDLSPDPEVRQFLRDLLDYFTHLGNFSPVIDSRLVLSVAAEYDAYVPRGSVCSLKKVYPNGEIRYLPQSGHVGAYVKNSLWTNDFRKAISDCLNQQVHLYHHEPGPFGRMNTSRKNIQLIKR</sequence>
<evidence type="ECO:0000313" key="1">
    <source>
        <dbReference type="EMBL" id="KAH9588137.1"/>
    </source>
</evidence>
<dbReference type="GeneID" id="24595591"/>
<gene>
    <name evidence="1" type="primary">ABHD18_1</name>
    <name evidence="1" type="ORF">MS3_00005620</name>
</gene>
<dbReference type="CTD" id="24595591"/>
<dbReference type="EMBL" id="AMPZ03000003">
    <property type="protein sequence ID" value="KAH9588137.1"/>
    <property type="molecule type" value="Genomic_DNA"/>
</dbReference>